<accession>A0ABQ1FRW6</accession>
<dbReference type="Pfam" id="PF01263">
    <property type="entry name" value="Aldose_epim"/>
    <property type="match status" value="1"/>
</dbReference>
<organism evidence="1 2">
    <name type="scientific">Dyella nitratireducens</name>
    <dbReference type="NCBI Taxonomy" id="1849580"/>
    <lineage>
        <taxon>Bacteria</taxon>
        <taxon>Pseudomonadati</taxon>
        <taxon>Pseudomonadota</taxon>
        <taxon>Gammaproteobacteria</taxon>
        <taxon>Lysobacterales</taxon>
        <taxon>Rhodanobacteraceae</taxon>
        <taxon>Dyella</taxon>
    </lineage>
</organism>
<proteinExistence type="predicted"/>
<sequence length="293" mass="32824">MMRRDESCALIPMDADPTRIPPHDPAQAPLAPGSRLQIRHGELVVDMAPEAGGRIAQITRNGMPWLVDYDAEHAAMIAWGSYPMVPWAGRIRRGRFRFEGQDYQLPINLGDHAIHGVALAMPWQVDVQAFSHVELSLALPTDERWPFGGSVHQRIEVHEDQVRMTLTVRAGKRAMPATIGWHPWFQKPDRVDIHPGQVYPRDAEGIATLPLAEPPPGPWDDCFLNDRPVLMHRLGQSVRLTSDCNHLVVYDEPTHATCIEPQSGPPDAFNLARAAHLPPHSSLSAWLLLEWLK</sequence>
<dbReference type="InterPro" id="IPR008183">
    <property type="entry name" value="Aldose_1/G6P_1-epimerase"/>
</dbReference>
<dbReference type="SUPFAM" id="SSF74650">
    <property type="entry name" value="Galactose mutarotase-like"/>
    <property type="match status" value="1"/>
</dbReference>
<gene>
    <name evidence="1" type="ORF">GCM10010981_14250</name>
</gene>
<dbReference type="Gene3D" id="2.70.98.10">
    <property type="match status" value="1"/>
</dbReference>
<keyword evidence="2" id="KW-1185">Reference proteome</keyword>
<evidence type="ECO:0000313" key="2">
    <source>
        <dbReference type="Proteomes" id="UP000620046"/>
    </source>
</evidence>
<dbReference type="InterPro" id="IPR011013">
    <property type="entry name" value="Gal_mutarotase_sf_dom"/>
</dbReference>
<comment type="caution">
    <text evidence="1">The sequence shown here is derived from an EMBL/GenBank/DDBJ whole genome shotgun (WGS) entry which is preliminary data.</text>
</comment>
<dbReference type="InterPro" id="IPR014718">
    <property type="entry name" value="GH-type_carb-bd"/>
</dbReference>
<evidence type="ECO:0000313" key="1">
    <source>
        <dbReference type="EMBL" id="GGA26740.1"/>
    </source>
</evidence>
<dbReference type="EMBL" id="BMJA01000001">
    <property type="protein sequence ID" value="GGA26740.1"/>
    <property type="molecule type" value="Genomic_DNA"/>
</dbReference>
<name>A0ABQ1FRW6_9GAMM</name>
<reference evidence="2" key="1">
    <citation type="journal article" date="2019" name="Int. J. Syst. Evol. Microbiol.">
        <title>The Global Catalogue of Microorganisms (GCM) 10K type strain sequencing project: providing services to taxonomists for standard genome sequencing and annotation.</title>
        <authorList>
            <consortium name="The Broad Institute Genomics Platform"/>
            <consortium name="The Broad Institute Genome Sequencing Center for Infectious Disease"/>
            <person name="Wu L."/>
            <person name="Ma J."/>
        </authorList>
    </citation>
    <scope>NUCLEOTIDE SEQUENCE [LARGE SCALE GENOMIC DNA]</scope>
    <source>
        <strain evidence="2">CGMCC 1.15439</strain>
    </source>
</reference>
<protein>
    <submittedName>
        <fullName evidence="1">Aldose 1-epimerase</fullName>
    </submittedName>
</protein>
<dbReference type="Proteomes" id="UP000620046">
    <property type="component" value="Unassembled WGS sequence"/>
</dbReference>